<evidence type="ECO:0000313" key="1">
    <source>
        <dbReference type="EMBL" id="KAF3841942.1"/>
    </source>
</evidence>
<proteinExistence type="predicted"/>
<sequence length="63" mass="6999">MIRSKEDNLAPAVDIMDTERHSAERMDYGMMVPGGLMPRRLPFYLAAPLPRVRGSLQGVSAEP</sequence>
<dbReference type="Proteomes" id="UP000518266">
    <property type="component" value="Unassembled WGS sequence"/>
</dbReference>
<reference evidence="1 2" key="1">
    <citation type="submission" date="2020-03" db="EMBL/GenBank/DDBJ databases">
        <title>Dissostichus mawsoni Genome sequencing and assembly.</title>
        <authorList>
            <person name="Park H."/>
        </authorList>
    </citation>
    <scope>NUCLEOTIDE SEQUENCE [LARGE SCALE GENOMIC DNA]</scope>
    <source>
        <strain evidence="1">DM0001</strain>
        <tissue evidence="1">Muscle</tissue>
    </source>
</reference>
<evidence type="ECO:0000313" key="2">
    <source>
        <dbReference type="Proteomes" id="UP000518266"/>
    </source>
</evidence>
<comment type="caution">
    <text evidence="1">The sequence shown here is derived from an EMBL/GenBank/DDBJ whole genome shotgun (WGS) entry which is preliminary data.</text>
</comment>
<protein>
    <submittedName>
        <fullName evidence="1">Uncharacterized protein</fullName>
    </submittedName>
</protein>
<dbReference type="AlphaFoldDB" id="A0A7J5XXV2"/>
<name>A0A7J5XXV2_DISMA</name>
<dbReference type="EMBL" id="JAAKFY010000019">
    <property type="protein sequence ID" value="KAF3841942.1"/>
    <property type="molecule type" value="Genomic_DNA"/>
</dbReference>
<accession>A0A7J5XXV2</accession>
<keyword evidence="2" id="KW-1185">Reference proteome</keyword>
<organism evidence="1 2">
    <name type="scientific">Dissostichus mawsoni</name>
    <name type="common">Antarctic cod</name>
    <dbReference type="NCBI Taxonomy" id="36200"/>
    <lineage>
        <taxon>Eukaryota</taxon>
        <taxon>Metazoa</taxon>
        <taxon>Chordata</taxon>
        <taxon>Craniata</taxon>
        <taxon>Vertebrata</taxon>
        <taxon>Euteleostomi</taxon>
        <taxon>Actinopterygii</taxon>
        <taxon>Neopterygii</taxon>
        <taxon>Teleostei</taxon>
        <taxon>Neoteleostei</taxon>
        <taxon>Acanthomorphata</taxon>
        <taxon>Eupercaria</taxon>
        <taxon>Perciformes</taxon>
        <taxon>Notothenioidei</taxon>
        <taxon>Nototheniidae</taxon>
        <taxon>Dissostichus</taxon>
    </lineage>
</organism>
<gene>
    <name evidence="1" type="ORF">F7725_023893</name>
</gene>